<gene>
    <name evidence="2 4" type="primary">fbxb-75</name>
    <name evidence="2" type="ORF">CELE_R08C7.13</name>
    <name evidence="4" type="ORF">R08C7.13</name>
</gene>
<dbReference type="EMBL" id="BX284604">
    <property type="protein sequence ID" value="CCD73096.1"/>
    <property type="molecule type" value="Genomic_DNA"/>
</dbReference>
<dbReference type="PaxDb" id="6239-R08C7.13"/>
<dbReference type="InterPro" id="IPR053222">
    <property type="entry name" value="Zygotic_Embryogenesis-Asso"/>
</dbReference>
<dbReference type="RefSeq" id="NP_001023331.1">
    <property type="nucleotide sequence ID" value="NM_001028160.7"/>
</dbReference>
<dbReference type="AlphaFoldDB" id="Q86MH2"/>
<proteinExistence type="predicted"/>
<dbReference type="SMR" id="Q86MH2"/>
<dbReference type="PROSITE" id="PS50181">
    <property type="entry name" value="FBOX"/>
    <property type="match status" value="1"/>
</dbReference>
<name>Q86MH2_CAEEL</name>
<evidence type="ECO:0000313" key="2">
    <source>
        <dbReference type="EMBL" id="CCD73096.1"/>
    </source>
</evidence>
<dbReference type="PhylomeDB" id="Q86MH2"/>
<evidence type="ECO:0000313" key="4">
    <source>
        <dbReference type="WormBase" id="R08C7.13"/>
    </source>
</evidence>
<dbReference type="KEGG" id="cel:CELE_R08C7.13"/>
<accession>Q86MH2</accession>
<dbReference type="InterPro" id="IPR001810">
    <property type="entry name" value="F-box_dom"/>
</dbReference>
<dbReference type="Proteomes" id="UP000001940">
    <property type="component" value="Chromosome IV"/>
</dbReference>
<dbReference type="WormBase" id="R08C7.13">
    <property type="protein sequence ID" value="CE33680"/>
    <property type="gene ID" value="WBGene00019956"/>
    <property type="gene designation" value="fbxb-75"/>
</dbReference>
<dbReference type="InterPro" id="IPR012885">
    <property type="entry name" value="F-box_Sdz-33"/>
</dbReference>
<dbReference type="FunCoup" id="Q86MH2">
    <property type="interactions" value="11"/>
</dbReference>
<evidence type="ECO:0000259" key="1">
    <source>
        <dbReference type="PROSITE" id="PS50181"/>
    </source>
</evidence>
<dbReference type="PANTHER" id="PTHR22899:SF0">
    <property type="entry name" value="F-BOX ASSOCIATED DOMAIN-CONTAINING PROTEIN-RELATED"/>
    <property type="match status" value="1"/>
</dbReference>
<sequence>MAVFTLLNLPEKSLNYVLRRMPLTELIGFALISKTTKDQAERLNVKMRSLNVSLDGAIRIHISDGSDNVFPPPWFFKFLVSKVPKQPSKREFILMTSGGRNWTNPEFGVRQFLDHVLEIWHLTKIYLCCLEIDCDANTIRDMFDGLEISLFQIFFRNLVNPFVQKMLTTFSRQSEQVSWRGNPFPLEDSHKIQAILGQFIHSVYLPSYFNDIIPLNDLLIADNVSICIGELRLRDVNIYLKYWIHGSNTKLECVRLYLDRRVMRNENILEVLLKNVEYQMAPPEREFVYIRAVGSEEHIRGGIVVQRNDGTMATIVLNHENSYFEMFVHL</sequence>
<dbReference type="Bgee" id="WBGene00019956">
    <property type="expression patterns" value="Expressed in embryo and 3 other cell types or tissues"/>
</dbReference>
<dbReference type="Pfam" id="PF07735">
    <property type="entry name" value="FBA_2"/>
    <property type="match status" value="1"/>
</dbReference>
<dbReference type="HOGENOM" id="CLU_028840_1_1_1"/>
<dbReference type="OrthoDB" id="5907421at2759"/>
<dbReference type="InParanoid" id="Q86MH2"/>
<reference evidence="2 3" key="1">
    <citation type="journal article" date="1998" name="Science">
        <title>Genome sequence of the nematode C. elegans: a platform for investigating biology.</title>
        <authorList>
            <consortium name="The C. elegans sequencing consortium"/>
            <person name="Sulson J.E."/>
            <person name="Waterston R."/>
        </authorList>
    </citation>
    <scope>NUCLEOTIDE SEQUENCE [LARGE SCALE GENOMIC DNA]</scope>
    <source>
        <strain evidence="2 3">Bristol N2</strain>
    </source>
</reference>
<dbReference type="Pfam" id="PF00646">
    <property type="entry name" value="F-box"/>
    <property type="match status" value="1"/>
</dbReference>
<protein>
    <submittedName>
        <fullName evidence="2">F-box domain-containing protein</fullName>
    </submittedName>
</protein>
<organism evidence="2 3">
    <name type="scientific">Caenorhabditis elegans</name>
    <dbReference type="NCBI Taxonomy" id="6239"/>
    <lineage>
        <taxon>Eukaryota</taxon>
        <taxon>Metazoa</taxon>
        <taxon>Ecdysozoa</taxon>
        <taxon>Nematoda</taxon>
        <taxon>Chromadorea</taxon>
        <taxon>Rhabditida</taxon>
        <taxon>Rhabditina</taxon>
        <taxon>Rhabditomorpha</taxon>
        <taxon>Rhabditoidea</taxon>
        <taxon>Rhabditidae</taxon>
        <taxon>Peloderinae</taxon>
        <taxon>Caenorhabditis</taxon>
    </lineage>
</organism>
<dbReference type="PANTHER" id="PTHR22899">
    <property type="entry name" value="CYCLIN-RELATED F-BOX FAMILY"/>
    <property type="match status" value="1"/>
</dbReference>
<dbReference type="UCSC" id="R08C7.13">
    <property type="organism name" value="c. elegans"/>
</dbReference>
<dbReference type="AGR" id="WB:WBGene00019956"/>
<keyword evidence="3" id="KW-1185">Reference proteome</keyword>
<feature type="domain" description="F-box" evidence="1">
    <location>
        <begin position="3"/>
        <end position="50"/>
    </location>
</feature>
<dbReference type="GeneID" id="3565845"/>
<dbReference type="CTD" id="3565845"/>
<evidence type="ECO:0000313" key="3">
    <source>
        <dbReference type="Proteomes" id="UP000001940"/>
    </source>
</evidence>
<dbReference type="STRING" id="6239.R08C7.13.1"/>